<keyword evidence="6" id="KW-1185">Reference proteome</keyword>
<evidence type="ECO:0000259" key="3">
    <source>
        <dbReference type="Pfam" id="PF02481"/>
    </source>
</evidence>
<dbReference type="RefSeq" id="WP_140648645.1">
    <property type="nucleotide sequence ID" value="NZ_RCZO01000001.1"/>
</dbReference>
<dbReference type="Proteomes" id="UP000319486">
    <property type="component" value="Unassembled WGS sequence"/>
</dbReference>
<dbReference type="PANTHER" id="PTHR43022:SF1">
    <property type="entry name" value="PROTEIN SMF"/>
    <property type="match status" value="1"/>
</dbReference>
<dbReference type="NCBIfam" id="TIGR00732">
    <property type="entry name" value="dprA"/>
    <property type="match status" value="1"/>
</dbReference>
<comment type="caution">
    <text evidence="5">The sequence shown here is derived from an EMBL/GenBank/DDBJ whole genome shotgun (WGS) entry which is preliminary data.</text>
</comment>
<dbReference type="InterPro" id="IPR003488">
    <property type="entry name" value="DprA"/>
</dbReference>
<name>A0A502CE19_9GAMM</name>
<dbReference type="Gene3D" id="3.40.50.450">
    <property type="match status" value="1"/>
</dbReference>
<evidence type="ECO:0000313" key="5">
    <source>
        <dbReference type="EMBL" id="TPG11417.1"/>
    </source>
</evidence>
<gene>
    <name evidence="5" type="primary">dprA</name>
    <name evidence="5" type="ORF">EAH88_02510</name>
</gene>
<reference evidence="5 6" key="1">
    <citation type="journal article" date="2019" name="Environ. Microbiol.">
        <title>Species interactions and distinct microbial communities in high Arctic permafrost affected cryosols are associated with the CH4 and CO2 gas fluxes.</title>
        <authorList>
            <person name="Altshuler I."/>
            <person name="Hamel J."/>
            <person name="Turney S."/>
            <person name="Magnuson E."/>
            <person name="Levesque R."/>
            <person name="Greer C."/>
            <person name="Whyte L.G."/>
        </authorList>
    </citation>
    <scope>NUCLEOTIDE SEQUENCE [LARGE SCALE GENOMIC DNA]</scope>
    <source>
        <strain evidence="5 6">S13Y</strain>
    </source>
</reference>
<dbReference type="InterPro" id="IPR036388">
    <property type="entry name" value="WH-like_DNA-bd_sf"/>
</dbReference>
<feature type="region of interest" description="Disordered" evidence="2">
    <location>
        <begin position="313"/>
        <end position="338"/>
    </location>
</feature>
<dbReference type="PANTHER" id="PTHR43022">
    <property type="entry name" value="PROTEIN SMF"/>
    <property type="match status" value="1"/>
</dbReference>
<feature type="domain" description="Smf/DprA SLOG" evidence="3">
    <location>
        <begin position="82"/>
        <end position="289"/>
    </location>
</feature>
<dbReference type="InterPro" id="IPR057666">
    <property type="entry name" value="DrpA_SLOG"/>
</dbReference>
<feature type="compositionally biased region" description="Basic and acidic residues" evidence="2">
    <location>
        <begin position="329"/>
        <end position="338"/>
    </location>
</feature>
<comment type="similarity">
    <text evidence="1">Belongs to the DprA/Smf family.</text>
</comment>
<proteinExistence type="inferred from homology"/>
<dbReference type="InterPro" id="IPR041614">
    <property type="entry name" value="DprA_WH"/>
</dbReference>
<feature type="domain" description="DprA winged helix" evidence="4">
    <location>
        <begin position="333"/>
        <end position="384"/>
    </location>
</feature>
<dbReference type="EMBL" id="RCZO01000001">
    <property type="protein sequence ID" value="TPG11417.1"/>
    <property type="molecule type" value="Genomic_DNA"/>
</dbReference>
<evidence type="ECO:0000256" key="2">
    <source>
        <dbReference type="SAM" id="MobiDB-lite"/>
    </source>
</evidence>
<dbReference type="Pfam" id="PF02481">
    <property type="entry name" value="DNA_processg_A"/>
    <property type="match status" value="1"/>
</dbReference>
<dbReference type="Gene3D" id="1.10.10.10">
    <property type="entry name" value="Winged helix-like DNA-binding domain superfamily/Winged helix DNA-binding domain"/>
    <property type="match status" value="1"/>
</dbReference>
<sequence>MHMDDIDELRAWLIALRTPGLGPGGLRERLDAANGDIARVLGRLQRHAAPLGEPAQAWLARPDEAQLDADLAWLAEPNHRLLRCTEADFPPQLEHIPQPPAVLFAVGDPSLLLYPQVAIVGARGASASGLAHARAFARALAQAGFAITSGLADGIDGAAHAAALDVGAATLAVIGTGPDRVYPRKHHALAQRIAAHGVLVSEFPPGTAARADHFPRRNRIIAGLALGTLVIEAGLRSGSLITARLAGEQGREVFALPGSIHNPLAHGCHRLIRDGARLVESAAEIIETLAPAARMLGGELAARLRGEVGIEATRQPPADGAADSSFAHSDGREDSRQDRVLSELGHEPATLDELVRRTGQSTAVLSSTLLMLELDARIESLPDNRYQRLPDAR</sequence>
<dbReference type="AlphaFoldDB" id="A0A502CE19"/>
<evidence type="ECO:0000259" key="4">
    <source>
        <dbReference type="Pfam" id="PF17782"/>
    </source>
</evidence>
<dbReference type="Pfam" id="PF17782">
    <property type="entry name" value="WHD_DprA"/>
    <property type="match status" value="1"/>
</dbReference>
<accession>A0A502CE19</accession>
<evidence type="ECO:0000256" key="1">
    <source>
        <dbReference type="ARBA" id="ARBA00006525"/>
    </source>
</evidence>
<dbReference type="SUPFAM" id="SSF102405">
    <property type="entry name" value="MCP/YpsA-like"/>
    <property type="match status" value="1"/>
</dbReference>
<protein>
    <submittedName>
        <fullName evidence="5">DNA-protecting protein DprA</fullName>
    </submittedName>
</protein>
<dbReference type="GO" id="GO:0009294">
    <property type="term" value="P:DNA-mediated transformation"/>
    <property type="evidence" value="ECO:0007669"/>
    <property type="project" value="InterPro"/>
</dbReference>
<organism evidence="5 6">
    <name type="scientific">Rhodanobacter glycinis</name>
    <dbReference type="NCBI Taxonomy" id="582702"/>
    <lineage>
        <taxon>Bacteria</taxon>
        <taxon>Pseudomonadati</taxon>
        <taxon>Pseudomonadota</taxon>
        <taxon>Gammaproteobacteria</taxon>
        <taxon>Lysobacterales</taxon>
        <taxon>Rhodanobacteraceae</taxon>
        <taxon>Rhodanobacter</taxon>
    </lineage>
</organism>
<evidence type="ECO:0000313" key="6">
    <source>
        <dbReference type="Proteomes" id="UP000319486"/>
    </source>
</evidence>